<dbReference type="EMBL" id="CP019352">
    <property type="protein sequence ID" value="APX99407.1"/>
    <property type="molecule type" value="Genomic_DNA"/>
</dbReference>
<accession>A0AAC9PW54</accession>
<proteinExistence type="predicted"/>
<gene>
    <name evidence="2" type="ORF">BWR22_03470</name>
</gene>
<dbReference type="InterPro" id="IPR007621">
    <property type="entry name" value="TPM_dom"/>
</dbReference>
<dbReference type="KEGG" id="lvn:BWR22_03470"/>
<organism evidence="2 3">
    <name type="scientific">Lacinutrix venerupis</name>
    <dbReference type="NCBI Taxonomy" id="1486034"/>
    <lineage>
        <taxon>Bacteria</taxon>
        <taxon>Pseudomonadati</taxon>
        <taxon>Bacteroidota</taxon>
        <taxon>Flavobacteriia</taxon>
        <taxon>Flavobacteriales</taxon>
        <taxon>Flavobacteriaceae</taxon>
        <taxon>Lacinutrix</taxon>
    </lineage>
</organism>
<feature type="domain" description="TPM" evidence="1">
    <location>
        <begin position="30"/>
        <end position="154"/>
    </location>
</feature>
<evidence type="ECO:0000313" key="2">
    <source>
        <dbReference type="EMBL" id="APX99407.1"/>
    </source>
</evidence>
<dbReference type="PANTHER" id="PTHR30373:SF2">
    <property type="entry name" value="UPF0603 PROTEIN YGCG"/>
    <property type="match status" value="1"/>
</dbReference>
<evidence type="ECO:0000313" key="3">
    <source>
        <dbReference type="Proteomes" id="UP000187506"/>
    </source>
</evidence>
<dbReference type="RefSeq" id="WP_076732046.1">
    <property type="nucleotide sequence ID" value="NZ_CP019352.1"/>
</dbReference>
<keyword evidence="3" id="KW-1185">Reference proteome</keyword>
<dbReference type="PROSITE" id="PS51257">
    <property type="entry name" value="PROKAR_LIPOPROTEIN"/>
    <property type="match status" value="1"/>
</dbReference>
<dbReference type="PANTHER" id="PTHR30373">
    <property type="entry name" value="UPF0603 PROTEIN YGCG"/>
    <property type="match status" value="1"/>
</dbReference>
<dbReference type="AlphaFoldDB" id="A0AAC9PW54"/>
<dbReference type="Proteomes" id="UP000187506">
    <property type="component" value="Chromosome"/>
</dbReference>
<dbReference type="Pfam" id="PF04536">
    <property type="entry name" value="TPM_phosphatase"/>
    <property type="match status" value="1"/>
</dbReference>
<protein>
    <recommendedName>
        <fullName evidence="1">TPM domain-containing protein</fullName>
    </recommendedName>
</protein>
<evidence type="ECO:0000259" key="1">
    <source>
        <dbReference type="Pfam" id="PF04536"/>
    </source>
</evidence>
<sequence length="157" mass="17655">MKKLAIISIILLLISCKQNNPKTIVAIDVVQDYSQLFSAEEKQTLSEKIINYEKKTTNQICVYTIDSLPQNTNSLYYATNLAMELGVGTKDKNNGLLLLISKYDRKIAIATGTETEKTITDLIANEIITTTIVPKFKENLYFKGVSNSLDSIIKKWN</sequence>
<reference evidence="2 3" key="1">
    <citation type="submission" date="2017-01" db="EMBL/GenBank/DDBJ databases">
        <title>Complete genome of Lacinutrix venerupis DOK2-8 isolated from seawater in Dokdo.</title>
        <authorList>
            <person name="Chi W.-J."/>
            <person name="Kim J.H."/>
        </authorList>
    </citation>
    <scope>NUCLEOTIDE SEQUENCE [LARGE SCALE GENOMIC DNA]</scope>
    <source>
        <strain evidence="2 3">DOK2-8</strain>
    </source>
</reference>
<dbReference type="Gene3D" id="3.10.310.50">
    <property type="match status" value="1"/>
</dbReference>
<name>A0AAC9PW54_9FLAO</name>